<feature type="transmembrane region" description="Helical" evidence="6">
    <location>
        <begin position="114"/>
        <end position="131"/>
    </location>
</feature>
<feature type="transmembrane region" description="Helical" evidence="6">
    <location>
        <begin position="408"/>
        <end position="434"/>
    </location>
</feature>
<protein>
    <submittedName>
        <fullName evidence="9">NADH dehydrogenase subunit L</fullName>
    </submittedName>
</protein>
<dbReference type="InterPro" id="IPR001750">
    <property type="entry name" value="ND/Mrp_TM"/>
</dbReference>
<feature type="domain" description="NADH:quinone oxidoreductase/Mrp antiporter transmembrane" evidence="7">
    <location>
        <begin position="131"/>
        <end position="446"/>
    </location>
</feature>
<feature type="transmembrane region" description="Helical" evidence="6">
    <location>
        <begin position="177"/>
        <end position="199"/>
    </location>
</feature>
<evidence type="ECO:0000313" key="10">
    <source>
        <dbReference type="Proteomes" id="UP001157914"/>
    </source>
</evidence>
<feature type="transmembrane region" description="Helical" evidence="6">
    <location>
        <begin position="338"/>
        <end position="364"/>
    </location>
</feature>
<dbReference type="EMBL" id="FXTT01000005">
    <property type="protein sequence ID" value="SMP33133.1"/>
    <property type="molecule type" value="Genomic_DNA"/>
</dbReference>
<dbReference type="Gene3D" id="1.20.5.2700">
    <property type="match status" value="1"/>
</dbReference>
<dbReference type="Pfam" id="PF00662">
    <property type="entry name" value="Proton_antipo_N"/>
    <property type="match status" value="1"/>
</dbReference>
<evidence type="ECO:0000259" key="7">
    <source>
        <dbReference type="Pfam" id="PF00361"/>
    </source>
</evidence>
<keyword evidence="2 5" id="KW-0812">Transmembrane</keyword>
<feature type="transmembrane region" description="Helical" evidence="6">
    <location>
        <begin position="280"/>
        <end position="298"/>
    </location>
</feature>
<feature type="transmembrane region" description="Helical" evidence="6">
    <location>
        <begin position="235"/>
        <end position="259"/>
    </location>
</feature>
<dbReference type="NCBIfam" id="NF005141">
    <property type="entry name" value="PRK06590.1"/>
    <property type="match status" value="1"/>
</dbReference>
<dbReference type="PANTHER" id="PTHR42829">
    <property type="entry name" value="NADH-UBIQUINONE OXIDOREDUCTASE CHAIN 5"/>
    <property type="match status" value="1"/>
</dbReference>
<feature type="transmembrane region" description="Helical" evidence="6">
    <location>
        <begin position="499"/>
        <end position="521"/>
    </location>
</feature>
<evidence type="ECO:0000259" key="8">
    <source>
        <dbReference type="Pfam" id="PF00662"/>
    </source>
</evidence>
<evidence type="ECO:0000256" key="6">
    <source>
        <dbReference type="SAM" id="Phobius"/>
    </source>
</evidence>
<gene>
    <name evidence="9" type="ORF">SAMN06265374_3661</name>
</gene>
<dbReference type="RefSeq" id="WP_155191476.1">
    <property type="nucleotide sequence ID" value="NZ_BAAAEA010000001.1"/>
</dbReference>
<feature type="transmembrane region" description="Helical" evidence="6">
    <location>
        <begin position="75"/>
        <end position="102"/>
    </location>
</feature>
<evidence type="ECO:0000256" key="3">
    <source>
        <dbReference type="ARBA" id="ARBA00022989"/>
    </source>
</evidence>
<comment type="caution">
    <text evidence="9">The sequence shown here is derived from an EMBL/GenBank/DDBJ whole genome shotgun (WGS) entry which is preliminary data.</text>
</comment>
<keyword evidence="4 6" id="KW-0472">Membrane</keyword>
<feature type="transmembrane region" description="Helical" evidence="6">
    <location>
        <begin position="211"/>
        <end position="229"/>
    </location>
</feature>
<evidence type="ECO:0000256" key="4">
    <source>
        <dbReference type="ARBA" id="ARBA00023136"/>
    </source>
</evidence>
<dbReference type="PRINTS" id="PR01435">
    <property type="entry name" value="NPOXDRDTASE5"/>
</dbReference>
<organism evidence="9 10">
    <name type="scientific">Roseibium denhamense</name>
    <dbReference type="NCBI Taxonomy" id="76305"/>
    <lineage>
        <taxon>Bacteria</taxon>
        <taxon>Pseudomonadati</taxon>
        <taxon>Pseudomonadota</taxon>
        <taxon>Alphaproteobacteria</taxon>
        <taxon>Hyphomicrobiales</taxon>
        <taxon>Stappiaceae</taxon>
        <taxon>Roseibium</taxon>
    </lineage>
</organism>
<keyword evidence="3 6" id="KW-1133">Transmembrane helix</keyword>
<comment type="subcellular location">
    <subcellularLocation>
        <location evidence="1">Endomembrane system</location>
        <topology evidence="1">Multi-pass membrane protein</topology>
    </subcellularLocation>
    <subcellularLocation>
        <location evidence="5">Membrane</location>
        <topology evidence="5">Multi-pass membrane protein</topology>
    </subcellularLocation>
</comment>
<evidence type="ECO:0000313" key="9">
    <source>
        <dbReference type="EMBL" id="SMP33133.1"/>
    </source>
</evidence>
<proteinExistence type="predicted"/>
<dbReference type="Pfam" id="PF00361">
    <property type="entry name" value="Proton_antipo_M"/>
    <property type="match status" value="1"/>
</dbReference>
<accession>A0ABY1PF59</accession>
<sequence length="689" mass="74941">MYSAILFLPLIGFLIAGLFGKSIGAKASEYVTSGLVILAALLSWVAFFGFWLGGSEAQVVELFRWMNAGDLQVSWSIRVDTLTAVMLIVVNSVSALVHVYSIGYMHHDPHRPRFFAYLSLFTFAMLTLVTADNLLQMFFGWEGVGLASYLLIGFWYKKPSANAAAMKAFVVNRVGDFGFALGIFGVFFLFGSVEFEQIFASAAGIGAEEHAMLATAGAAAAGDAGAIAAHTAMNFLGYNVSIETAMTIVCLLLFMGAMGKSAQFLLHTWLPDAMEGPTPVSALIHAATMVTAGVFMVARLSPLFETSDVALTVVIFFGATTAFFAATVGLVQNDIKRVIAYSTCSQLGYMFVALGIGAYSIAIFHLFTHAFFKALLFLCAGSVIHAVSDEQDMRKMGGLRKHIPITYWTMMIGTLALTGVGIPFTHFGFAGFVSKDAIIEAAYAAGSGDHANSIALYGFWMTVAAAALTSFYSWRLTFMTFHGKPRAPVDVMKHIHESPLVMTVPLFILSVGAVLAGVVFYSSFFYSEEAYEAFWAGTLPAFGANHVLHDMHYVPAWVRLSPFVMMVGGLVVAYIFYIRSPDLPKRLAERHSGLYQFLLNKWYFDELYDFIFVRPSMWLGRVLWKKGDGTVIDGFGPNGVAGRVQGLTAWVVKLQTGYLYHYAFAMLIGVAALITWSMFTGAGTGGGVH</sequence>
<keyword evidence="10" id="KW-1185">Reference proteome</keyword>
<name>A0ABY1PF59_9HYPH</name>
<dbReference type="Proteomes" id="UP001157914">
    <property type="component" value="Unassembled WGS sequence"/>
</dbReference>
<feature type="transmembrane region" description="Helical" evidence="6">
    <location>
        <begin position="30"/>
        <end position="54"/>
    </location>
</feature>
<evidence type="ECO:0000256" key="2">
    <source>
        <dbReference type="ARBA" id="ARBA00022692"/>
    </source>
</evidence>
<feature type="transmembrane region" description="Helical" evidence="6">
    <location>
        <begin position="138"/>
        <end position="157"/>
    </location>
</feature>
<dbReference type="InterPro" id="IPR003945">
    <property type="entry name" value="NU5C-like"/>
</dbReference>
<dbReference type="PRINTS" id="PR01434">
    <property type="entry name" value="NADHDHGNASE5"/>
</dbReference>
<feature type="transmembrane region" description="Helical" evidence="6">
    <location>
        <begin position="556"/>
        <end position="577"/>
    </location>
</feature>
<feature type="transmembrane region" description="Helical" evidence="6">
    <location>
        <begin position="659"/>
        <end position="679"/>
    </location>
</feature>
<dbReference type="InterPro" id="IPR018393">
    <property type="entry name" value="NADHpl_OxRdtase_5_subgr"/>
</dbReference>
<evidence type="ECO:0000256" key="1">
    <source>
        <dbReference type="ARBA" id="ARBA00004127"/>
    </source>
</evidence>
<feature type="domain" description="NADH-Ubiquinone oxidoreductase (complex I) chain 5 N-terminal" evidence="8">
    <location>
        <begin position="65"/>
        <end position="115"/>
    </location>
</feature>
<dbReference type="PANTHER" id="PTHR42829:SF2">
    <property type="entry name" value="NADH-UBIQUINONE OXIDOREDUCTASE CHAIN 5"/>
    <property type="match status" value="1"/>
</dbReference>
<feature type="transmembrane region" description="Helical" evidence="6">
    <location>
        <begin position="454"/>
        <end position="478"/>
    </location>
</feature>
<evidence type="ECO:0000256" key="5">
    <source>
        <dbReference type="RuleBase" id="RU000320"/>
    </source>
</evidence>
<feature type="transmembrane region" description="Helical" evidence="6">
    <location>
        <begin position="310"/>
        <end position="331"/>
    </location>
</feature>
<dbReference type="InterPro" id="IPR001516">
    <property type="entry name" value="Proton_antipo_N"/>
</dbReference>
<dbReference type="NCBIfam" id="TIGR01974">
    <property type="entry name" value="NDH_I_L"/>
    <property type="match status" value="1"/>
</dbReference>
<reference evidence="9 10" key="1">
    <citation type="submission" date="2017-05" db="EMBL/GenBank/DDBJ databases">
        <authorList>
            <person name="Varghese N."/>
            <person name="Submissions S."/>
        </authorList>
    </citation>
    <scope>NUCLEOTIDE SEQUENCE [LARGE SCALE GENOMIC DNA]</scope>
    <source>
        <strain evidence="9 10">DSM 15949</strain>
    </source>
</reference>